<evidence type="ECO:0000256" key="10">
    <source>
        <dbReference type="RuleBase" id="RU003812"/>
    </source>
</evidence>
<dbReference type="GO" id="GO:0009435">
    <property type="term" value="P:NAD+ biosynthetic process"/>
    <property type="evidence" value="ECO:0007669"/>
    <property type="project" value="UniProtKB-UniRule"/>
</dbReference>
<dbReference type="Gene3D" id="3.40.50.620">
    <property type="entry name" value="HUPs"/>
    <property type="match status" value="1"/>
</dbReference>
<reference evidence="12 13" key="1">
    <citation type="submission" date="2012-03" db="EMBL/GenBank/DDBJ databases">
        <authorList>
            <person name="Harkins D.M."/>
            <person name="Madupu R."/>
            <person name="Durkin A.S."/>
            <person name="Torralba M."/>
            <person name="Methe B."/>
            <person name="Sutton G.G."/>
            <person name="Nelson K.E."/>
        </authorList>
    </citation>
    <scope>NUCLEOTIDE SEQUENCE [LARGE SCALE GENOMIC DNA]</scope>
    <source>
        <strain evidence="12 13">CCUG 2042</strain>
    </source>
</reference>
<dbReference type="CDD" id="cd00553">
    <property type="entry name" value="NAD_synthase"/>
    <property type="match status" value="1"/>
</dbReference>
<comment type="pathway">
    <text evidence="8">Cofactor biosynthesis; NAD(+) biosynthesis; NAD(+) from deamido-NAD(+) (ammonia route): step 1/1.</text>
</comment>
<comment type="catalytic activity">
    <reaction evidence="8 10">
        <text>deamido-NAD(+) + NH4(+) + ATP = AMP + diphosphate + NAD(+) + H(+)</text>
        <dbReference type="Rhea" id="RHEA:21188"/>
        <dbReference type="ChEBI" id="CHEBI:15378"/>
        <dbReference type="ChEBI" id="CHEBI:28938"/>
        <dbReference type="ChEBI" id="CHEBI:30616"/>
        <dbReference type="ChEBI" id="CHEBI:33019"/>
        <dbReference type="ChEBI" id="CHEBI:57540"/>
        <dbReference type="ChEBI" id="CHEBI:58437"/>
        <dbReference type="ChEBI" id="CHEBI:456215"/>
        <dbReference type="EC" id="6.3.1.5"/>
    </reaction>
</comment>
<dbReference type="HAMAP" id="MF_00193">
    <property type="entry name" value="NadE_ammonia_dep"/>
    <property type="match status" value="1"/>
</dbReference>
<dbReference type="PATRIC" id="fig|1095749.3.peg.1286"/>
<evidence type="ECO:0000259" key="11">
    <source>
        <dbReference type="Pfam" id="PF02540"/>
    </source>
</evidence>
<name>I3DBJ9_9PAST</name>
<dbReference type="OrthoDB" id="9760188at2"/>
<feature type="binding site" evidence="8">
    <location>
        <begin position="30"/>
        <end position="37"/>
    </location>
    <ligand>
        <name>ATP</name>
        <dbReference type="ChEBI" id="CHEBI:30616"/>
    </ligand>
</feature>
<feature type="binding site" description="in other chain" evidence="8">
    <location>
        <begin position="234"/>
        <end position="235"/>
    </location>
    <ligand>
        <name>deamido-NAD(+)</name>
        <dbReference type="ChEBI" id="CHEBI:58437"/>
        <note>ligand shared between two neighboring subunits</note>
    </ligand>
</feature>
<feature type="binding site" evidence="8">
    <location>
        <position position="157"/>
    </location>
    <ligand>
        <name>deamido-NAD(+)</name>
        <dbReference type="ChEBI" id="CHEBI:58437"/>
        <note>ligand shared between two neighboring subunits</note>
    </ligand>
</feature>
<evidence type="ECO:0000256" key="6">
    <source>
        <dbReference type="ARBA" id="ARBA00022842"/>
    </source>
</evidence>
<dbReference type="UniPathway" id="UPA00253">
    <property type="reaction ID" value="UER00333"/>
</dbReference>
<feature type="binding site" evidence="8">
    <location>
        <position position="142"/>
    </location>
    <ligand>
        <name>Mg(2+)</name>
        <dbReference type="ChEBI" id="CHEBI:18420"/>
    </ligand>
</feature>
<comment type="subunit">
    <text evidence="8">Homodimer.</text>
</comment>
<keyword evidence="2 8" id="KW-0436">Ligase</keyword>
<comment type="function">
    <text evidence="8">Catalyzes the ATP-dependent amidation of deamido-NAD to form NAD. Uses ammonia as a nitrogen source.</text>
</comment>
<dbReference type="GO" id="GO:0005524">
    <property type="term" value="F:ATP binding"/>
    <property type="evidence" value="ECO:0007669"/>
    <property type="project" value="UniProtKB-UniRule"/>
</dbReference>
<dbReference type="SUPFAM" id="SSF52402">
    <property type="entry name" value="Adenine nucleotide alpha hydrolases-like"/>
    <property type="match status" value="1"/>
</dbReference>
<dbReference type="GO" id="GO:0003952">
    <property type="term" value="F:NAD+ synthase (glutamine-hydrolyzing) activity"/>
    <property type="evidence" value="ECO:0007669"/>
    <property type="project" value="InterPro"/>
</dbReference>
<organism evidence="12 13">
    <name type="scientific">Pasteurella bettyae CCUG 2042</name>
    <dbReference type="NCBI Taxonomy" id="1095749"/>
    <lineage>
        <taxon>Bacteria</taxon>
        <taxon>Pseudomonadati</taxon>
        <taxon>Pseudomonadota</taxon>
        <taxon>Gammaproteobacteria</taxon>
        <taxon>Pasteurellales</taxon>
        <taxon>Pasteurellaceae</taxon>
        <taxon>Pasteurella</taxon>
    </lineage>
</organism>
<keyword evidence="6 8" id="KW-0460">Magnesium</keyword>
<feature type="binding site" evidence="8">
    <location>
        <position position="36"/>
    </location>
    <ligand>
        <name>Mg(2+)</name>
        <dbReference type="ChEBI" id="CHEBI:18420"/>
    </ligand>
</feature>
<keyword evidence="3 8" id="KW-0479">Metal-binding</keyword>
<evidence type="ECO:0000313" key="13">
    <source>
        <dbReference type="Proteomes" id="UP000006457"/>
    </source>
</evidence>
<sequence length="251" mass="27464">MKTAAYVDYLVAWLESQRTELYGMDGYTLGVSGGIDSAVCLHLLARTNAPIQALVLPAAVSSQEDVNDAQAVLKSAGVSGQIISIAPWYDLIMAQLQPALYAEPERVNVLKGNLMARLRMIALFTTAQSHRSIVLGTDNAAEILTGYFTKFGDGAADVLPLAGLRKEQVFELGRYLGVPKSVLEKKPSAGLWEGQTDEGEMGVTYAEIDAYLRGEPVSEQALKQIQFWHNRSHHKRMLPPKPMGLDEFKGK</sequence>
<protein>
    <recommendedName>
        <fullName evidence="8 10">NH(3)-dependent NAD(+) synthetase</fullName>
        <ecNumber evidence="8 10">6.3.1.5</ecNumber>
    </recommendedName>
</protein>
<proteinExistence type="inferred from homology"/>
<evidence type="ECO:0000256" key="8">
    <source>
        <dbReference type="HAMAP-Rule" id="MF_00193"/>
    </source>
</evidence>
<comment type="caution">
    <text evidence="12">The sequence shown here is derived from an EMBL/GenBank/DDBJ whole genome shotgun (WGS) entry which is preliminary data.</text>
</comment>
<evidence type="ECO:0000256" key="4">
    <source>
        <dbReference type="ARBA" id="ARBA00022741"/>
    </source>
</evidence>
<evidence type="ECO:0000256" key="3">
    <source>
        <dbReference type="ARBA" id="ARBA00022723"/>
    </source>
</evidence>
<comment type="similarity">
    <text evidence="1 8 9">Belongs to the NAD synthetase family.</text>
</comment>
<dbReference type="InterPro" id="IPR022926">
    <property type="entry name" value="NH(3)-dep_NAD(+)_synth"/>
</dbReference>
<dbReference type="GO" id="GO:0046872">
    <property type="term" value="F:metal ion binding"/>
    <property type="evidence" value="ECO:0007669"/>
    <property type="project" value="UniProtKB-KW"/>
</dbReference>
<evidence type="ECO:0000313" key="12">
    <source>
        <dbReference type="EMBL" id="EIJ69092.1"/>
    </source>
</evidence>
<gene>
    <name evidence="8 12" type="primary">nadE</name>
    <name evidence="12" type="ORF">HMPREF1052_0349</name>
</gene>
<dbReference type="InterPro" id="IPR003694">
    <property type="entry name" value="NAD_synthase"/>
</dbReference>
<feature type="binding site" evidence="8">
    <location>
        <position position="188"/>
    </location>
    <ligand>
        <name>ATP</name>
        <dbReference type="ChEBI" id="CHEBI:30616"/>
    </ligand>
</feature>
<dbReference type="eggNOG" id="COG0171">
    <property type="taxonomic scope" value="Bacteria"/>
</dbReference>
<feature type="binding site" evidence="8">
    <location>
        <position position="137"/>
    </location>
    <ligand>
        <name>ATP</name>
        <dbReference type="ChEBI" id="CHEBI:30616"/>
    </ligand>
</feature>
<dbReference type="Proteomes" id="UP000006457">
    <property type="component" value="Unassembled WGS sequence"/>
</dbReference>
<feature type="binding site" description="in other chain" evidence="8">
    <location>
        <position position="117"/>
    </location>
    <ligand>
        <name>deamido-NAD(+)</name>
        <dbReference type="ChEBI" id="CHEBI:58437"/>
        <note>ligand shared between two neighboring subunits</note>
    </ligand>
</feature>
<accession>I3DBJ9</accession>
<dbReference type="RefSeq" id="WP_005760842.1">
    <property type="nucleotide sequence ID" value="NZ_AJSX01000033.1"/>
</dbReference>
<feature type="binding site" description="in other chain" evidence="8">
    <location>
        <position position="150"/>
    </location>
    <ligand>
        <name>deamido-NAD(+)</name>
        <dbReference type="ChEBI" id="CHEBI:58437"/>
        <note>ligand shared between two neighboring subunits</note>
    </ligand>
</feature>
<feature type="binding site" evidence="8">
    <location>
        <position position="166"/>
    </location>
    <ligand>
        <name>ATP</name>
        <dbReference type="ChEBI" id="CHEBI:30616"/>
    </ligand>
</feature>
<evidence type="ECO:0000256" key="5">
    <source>
        <dbReference type="ARBA" id="ARBA00022840"/>
    </source>
</evidence>
<evidence type="ECO:0000256" key="9">
    <source>
        <dbReference type="RuleBase" id="RU003811"/>
    </source>
</evidence>
<dbReference type="PANTHER" id="PTHR23090:SF7">
    <property type="entry name" value="NH(3)-DEPENDENT NAD(+) SYNTHETASE"/>
    <property type="match status" value="1"/>
</dbReference>
<dbReference type="GO" id="GO:0004359">
    <property type="term" value="F:glutaminase activity"/>
    <property type="evidence" value="ECO:0007669"/>
    <property type="project" value="InterPro"/>
</dbReference>
<keyword evidence="4 8" id="KW-0547">Nucleotide-binding</keyword>
<dbReference type="EC" id="6.3.1.5" evidence="8 10"/>
<evidence type="ECO:0000256" key="1">
    <source>
        <dbReference type="ARBA" id="ARBA00005859"/>
    </source>
</evidence>
<keyword evidence="13" id="KW-1185">Reference proteome</keyword>
<dbReference type="NCBIfam" id="TIGR00552">
    <property type="entry name" value="nadE"/>
    <property type="match status" value="1"/>
</dbReference>
<dbReference type="InterPro" id="IPR014729">
    <property type="entry name" value="Rossmann-like_a/b/a_fold"/>
</dbReference>
<feature type="domain" description="NAD/GMP synthase" evidence="11">
    <location>
        <begin position="7"/>
        <end position="239"/>
    </location>
</feature>
<keyword evidence="7 8" id="KW-0520">NAD</keyword>
<dbReference type="EMBL" id="AJSX01000033">
    <property type="protein sequence ID" value="EIJ69092.1"/>
    <property type="molecule type" value="Genomic_DNA"/>
</dbReference>
<keyword evidence="5 8" id="KW-0067">ATP-binding</keyword>
<dbReference type="GO" id="GO:0008795">
    <property type="term" value="F:NAD+ synthase activity"/>
    <property type="evidence" value="ECO:0007669"/>
    <property type="project" value="UniProtKB-UniRule"/>
</dbReference>
<dbReference type="PANTHER" id="PTHR23090">
    <property type="entry name" value="NH 3 /GLUTAMINE-DEPENDENT NAD + SYNTHETASE"/>
    <property type="match status" value="1"/>
</dbReference>
<evidence type="ECO:0000256" key="2">
    <source>
        <dbReference type="ARBA" id="ARBA00022598"/>
    </source>
</evidence>
<dbReference type="Pfam" id="PF02540">
    <property type="entry name" value="NAD_synthase"/>
    <property type="match status" value="1"/>
</dbReference>
<evidence type="ECO:0000256" key="7">
    <source>
        <dbReference type="ARBA" id="ARBA00023027"/>
    </source>
</evidence>
<dbReference type="InterPro" id="IPR022310">
    <property type="entry name" value="NAD/GMP_synthase"/>
</dbReference>
<dbReference type="AlphaFoldDB" id="I3DBJ9"/>
<dbReference type="GO" id="GO:0005737">
    <property type="term" value="C:cytoplasm"/>
    <property type="evidence" value="ECO:0007669"/>
    <property type="project" value="InterPro"/>
</dbReference>